<dbReference type="Proteomes" id="UP001222325">
    <property type="component" value="Unassembled WGS sequence"/>
</dbReference>
<evidence type="ECO:0000313" key="1">
    <source>
        <dbReference type="EMBL" id="KAJ7087986.1"/>
    </source>
</evidence>
<dbReference type="InterPro" id="IPR027443">
    <property type="entry name" value="IPNS-like_sf"/>
</dbReference>
<evidence type="ECO:0000313" key="2">
    <source>
        <dbReference type="Proteomes" id="UP001222325"/>
    </source>
</evidence>
<protein>
    <submittedName>
        <fullName evidence="1">Uncharacterized protein</fullName>
    </submittedName>
</protein>
<proteinExistence type="predicted"/>
<dbReference type="SUPFAM" id="SSF51197">
    <property type="entry name" value="Clavaminate synthase-like"/>
    <property type="match status" value="1"/>
</dbReference>
<comment type="caution">
    <text evidence="1">The sequence shown here is derived from an EMBL/GenBank/DDBJ whole genome shotgun (WGS) entry which is preliminary data.</text>
</comment>
<keyword evidence="2" id="KW-1185">Reference proteome</keyword>
<organism evidence="1 2">
    <name type="scientific">Mycena belliarum</name>
    <dbReference type="NCBI Taxonomy" id="1033014"/>
    <lineage>
        <taxon>Eukaryota</taxon>
        <taxon>Fungi</taxon>
        <taxon>Dikarya</taxon>
        <taxon>Basidiomycota</taxon>
        <taxon>Agaricomycotina</taxon>
        <taxon>Agaricomycetes</taxon>
        <taxon>Agaricomycetidae</taxon>
        <taxon>Agaricales</taxon>
        <taxon>Marasmiineae</taxon>
        <taxon>Mycenaceae</taxon>
        <taxon>Mycena</taxon>
    </lineage>
</organism>
<reference evidence="1" key="1">
    <citation type="submission" date="2023-03" db="EMBL/GenBank/DDBJ databases">
        <title>Massive genome expansion in bonnet fungi (Mycena s.s.) driven by repeated elements and novel gene families across ecological guilds.</title>
        <authorList>
            <consortium name="Lawrence Berkeley National Laboratory"/>
            <person name="Harder C.B."/>
            <person name="Miyauchi S."/>
            <person name="Viragh M."/>
            <person name="Kuo A."/>
            <person name="Thoen E."/>
            <person name="Andreopoulos B."/>
            <person name="Lu D."/>
            <person name="Skrede I."/>
            <person name="Drula E."/>
            <person name="Henrissat B."/>
            <person name="Morin E."/>
            <person name="Kohler A."/>
            <person name="Barry K."/>
            <person name="LaButti K."/>
            <person name="Morin E."/>
            <person name="Salamov A."/>
            <person name="Lipzen A."/>
            <person name="Mereny Z."/>
            <person name="Hegedus B."/>
            <person name="Baldrian P."/>
            <person name="Stursova M."/>
            <person name="Weitz H."/>
            <person name="Taylor A."/>
            <person name="Grigoriev I.V."/>
            <person name="Nagy L.G."/>
            <person name="Martin F."/>
            <person name="Kauserud H."/>
        </authorList>
    </citation>
    <scope>NUCLEOTIDE SEQUENCE</scope>
    <source>
        <strain evidence="1">CBHHK173m</strain>
    </source>
</reference>
<dbReference type="AlphaFoldDB" id="A0AAD6U764"/>
<dbReference type="EMBL" id="JARJCN010000027">
    <property type="protein sequence ID" value="KAJ7087986.1"/>
    <property type="molecule type" value="Genomic_DNA"/>
</dbReference>
<gene>
    <name evidence="1" type="ORF">B0H15DRAFT_949801</name>
</gene>
<accession>A0AAD6U764</accession>
<sequence length="134" mass="14758">MAQPTPRGTHGFPGIHHCARALPNENSGADSCVTQEYHKSSWLDNALLPGCRTAMADYLKRLSVQFMCDVAPGALEPLFEADVARRQLRCKILRYPACPPATTGFVPHTDWSFLTYVRQAIIISAQVSLGKGWS</sequence>
<dbReference type="Gene3D" id="2.60.120.330">
    <property type="entry name" value="B-lactam Antibiotic, Isopenicillin N Synthase, Chain"/>
    <property type="match status" value="1"/>
</dbReference>
<name>A0AAD6U764_9AGAR</name>